<dbReference type="PANTHER" id="PTHR20898">
    <property type="entry name" value="DAEDALUS ON 3-RELATED-RELATED"/>
    <property type="match status" value="1"/>
</dbReference>
<evidence type="ECO:0000313" key="2">
    <source>
        <dbReference type="EMBL" id="EDV33190.1"/>
    </source>
</evidence>
<dbReference type="SMART" id="SM00697">
    <property type="entry name" value="DM8"/>
    <property type="match status" value="1"/>
</dbReference>
<dbReference type="Proteomes" id="UP000007801">
    <property type="component" value="Unassembled WGS sequence"/>
</dbReference>
<dbReference type="OrthoDB" id="7837946at2759"/>
<keyword evidence="3" id="KW-1185">Reference proteome</keyword>
<dbReference type="HOGENOM" id="CLU_129483_0_0_1"/>
<organism evidence="2 3">
    <name type="scientific">Drosophila ananassae</name>
    <name type="common">Fruit fly</name>
    <dbReference type="NCBI Taxonomy" id="7217"/>
    <lineage>
        <taxon>Eukaryota</taxon>
        <taxon>Metazoa</taxon>
        <taxon>Ecdysozoa</taxon>
        <taxon>Arthropoda</taxon>
        <taxon>Hexapoda</taxon>
        <taxon>Insecta</taxon>
        <taxon>Pterygota</taxon>
        <taxon>Neoptera</taxon>
        <taxon>Endopterygota</taxon>
        <taxon>Diptera</taxon>
        <taxon>Brachycera</taxon>
        <taxon>Muscomorpha</taxon>
        <taxon>Ephydroidea</taxon>
        <taxon>Drosophilidae</taxon>
        <taxon>Drosophila</taxon>
        <taxon>Sophophora</taxon>
    </lineage>
</organism>
<dbReference type="OMA" id="LYMDEQD"/>
<proteinExistence type="predicted"/>
<keyword evidence="1" id="KW-0732">Signal</keyword>
<dbReference type="Pfam" id="PF06477">
    <property type="entry name" value="DUF1091"/>
    <property type="match status" value="1"/>
</dbReference>
<reference evidence="2 3" key="1">
    <citation type="journal article" date="2007" name="Nature">
        <title>Evolution of genes and genomes on the Drosophila phylogeny.</title>
        <authorList>
            <consortium name="Drosophila 12 Genomes Consortium"/>
            <person name="Clark A.G."/>
            <person name="Eisen M.B."/>
            <person name="Smith D.R."/>
            <person name="Bergman C.M."/>
            <person name="Oliver B."/>
            <person name="Markow T.A."/>
            <person name="Kaufman T.C."/>
            <person name="Kellis M."/>
            <person name="Gelbart W."/>
            <person name="Iyer V.N."/>
            <person name="Pollard D.A."/>
            <person name="Sackton T.B."/>
            <person name="Larracuente A.M."/>
            <person name="Singh N.D."/>
            <person name="Abad J.P."/>
            <person name="Abt D.N."/>
            <person name="Adryan B."/>
            <person name="Aguade M."/>
            <person name="Akashi H."/>
            <person name="Anderson W.W."/>
            <person name="Aquadro C.F."/>
            <person name="Ardell D.H."/>
            <person name="Arguello R."/>
            <person name="Artieri C.G."/>
            <person name="Barbash D.A."/>
            <person name="Barker D."/>
            <person name="Barsanti P."/>
            <person name="Batterham P."/>
            <person name="Batzoglou S."/>
            <person name="Begun D."/>
            <person name="Bhutkar A."/>
            <person name="Blanco E."/>
            <person name="Bosak S.A."/>
            <person name="Bradley R.K."/>
            <person name="Brand A.D."/>
            <person name="Brent M.R."/>
            <person name="Brooks A.N."/>
            <person name="Brown R.H."/>
            <person name="Butlin R.K."/>
            <person name="Caggese C."/>
            <person name="Calvi B.R."/>
            <person name="Bernardo de Carvalho A."/>
            <person name="Caspi A."/>
            <person name="Castrezana S."/>
            <person name="Celniker S.E."/>
            <person name="Chang J.L."/>
            <person name="Chapple C."/>
            <person name="Chatterji S."/>
            <person name="Chinwalla A."/>
            <person name="Civetta A."/>
            <person name="Clifton S.W."/>
            <person name="Comeron J.M."/>
            <person name="Costello J.C."/>
            <person name="Coyne J.A."/>
            <person name="Daub J."/>
            <person name="David R.G."/>
            <person name="Delcher A.L."/>
            <person name="Delehaunty K."/>
            <person name="Do C.B."/>
            <person name="Ebling H."/>
            <person name="Edwards K."/>
            <person name="Eickbush T."/>
            <person name="Evans J.D."/>
            <person name="Filipski A."/>
            <person name="Findeiss S."/>
            <person name="Freyhult E."/>
            <person name="Fulton L."/>
            <person name="Fulton R."/>
            <person name="Garcia A.C."/>
            <person name="Gardiner A."/>
            <person name="Garfield D.A."/>
            <person name="Garvin B.E."/>
            <person name="Gibson G."/>
            <person name="Gilbert D."/>
            <person name="Gnerre S."/>
            <person name="Godfrey J."/>
            <person name="Good R."/>
            <person name="Gotea V."/>
            <person name="Gravely B."/>
            <person name="Greenberg A.J."/>
            <person name="Griffiths-Jones S."/>
            <person name="Gross S."/>
            <person name="Guigo R."/>
            <person name="Gustafson E.A."/>
            <person name="Haerty W."/>
            <person name="Hahn M.W."/>
            <person name="Halligan D.L."/>
            <person name="Halpern A.L."/>
            <person name="Halter G.M."/>
            <person name="Han M.V."/>
            <person name="Heger A."/>
            <person name="Hillier L."/>
            <person name="Hinrichs A.S."/>
            <person name="Holmes I."/>
            <person name="Hoskins R.A."/>
            <person name="Hubisz M.J."/>
            <person name="Hultmark D."/>
            <person name="Huntley M.A."/>
            <person name="Jaffe D.B."/>
            <person name="Jagadeeshan S."/>
            <person name="Jeck W.R."/>
            <person name="Johnson J."/>
            <person name="Jones C.D."/>
            <person name="Jordan W.C."/>
            <person name="Karpen G.H."/>
            <person name="Kataoka E."/>
            <person name="Keightley P.D."/>
            <person name="Kheradpour P."/>
            <person name="Kirkness E.F."/>
            <person name="Koerich L.B."/>
            <person name="Kristiansen K."/>
            <person name="Kudrna D."/>
            <person name="Kulathinal R.J."/>
            <person name="Kumar S."/>
            <person name="Kwok R."/>
            <person name="Lander E."/>
            <person name="Langley C.H."/>
            <person name="Lapoint R."/>
            <person name="Lazzaro B.P."/>
            <person name="Lee S.J."/>
            <person name="Levesque L."/>
            <person name="Li R."/>
            <person name="Lin C.F."/>
            <person name="Lin M.F."/>
            <person name="Lindblad-Toh K."/>
            <person name="Llopart A."/>
            <person name="Long M."/>
            <person name="Low L."/>
            <person name="Lozovsky E."/>
            <person name="Lu J."/>
            <person name="Luo M."/>
            <person name="Machado C.A."/>
            <person name="Makalowski W."/>
            <person name="Marzo M."/>
            <person name="Matsuda M."/>
            <person name="Matzkin L."/>
            <person name="McAllister B."/>
            <person name="McBride C.S."/>
            <person name="McKernan B."/>
            <person name="McKernan K."/>
            <person name="Mendez-Lago M."/>
            <person name="Minx P."/>
            <person name="Mollenhauer M.U."/>
            <person name="Montooth K."/>
            <person name="Mount S.M."/>
            <person name="Mu X."/>
            <person name="Myers E."/>
            <person name="Negre B."/>
            <person name="Newfeld S."/>
            <person name="Nielsen R."/>
            <person name="Noor M.A."/>
            <person name="O'Grady P."/>
            <person name="Pachter L."/>
            <person name="Papaceit M."/>
            <person name="Parisi M.J."/>
            <person name="Parisi M."/>
            <person name="Parts L."/>
            <person name="Pedersen J.S."/>
            <person name="Pesole G."/>
            <person name="Phillippy A.M."/>
            <person name="Ponting C.P."/>
            <person name="Pop M."/>
            <person name="Porcelli D."/>
            <person name="Powell J.R."/>
            <person name="Prohaska S."/>
            <person name="Pruitt K."/>
            <person name="Puig M."/>
            <person name="Quesneville H."/>
            <person name="Ram K.R."/>
            <person name="Rand D."/>
            <person name="Rasmussen M.D."/>
            <person name="Reed L.K."/>
            <person name="Reenan R."/>
            <person name="Reily A."/>
            <person name="Remington K.A."/>
            <person name="Rieger T.T."/>
            <person name="Ritchie M.G."/>
            <person name="Robin C."/>
            <person name="Rogers Y.H."/>
            <person name="Rohde C."/>
            <person name="Rozas J."/>
            <person name="Rubenfield M.J."/>
            <person name="Ruiz A."/>
            <person name="Russo S."/>
            <person name="Salzberg S.L."/>
            <person name="Sanchez-Gracia A."/>
            <person name="Saranga D.J."/>
            <person name="Sato H."/>
            <person name="Schaeffer S.W."/>
            <person name="Schatz M.C."/>
            <person name="Schlenke T."/>
            <person name="Schwartz R."/>
            <person name="Segarra C."/>
            <person name="Singh R.S."/>
            <person name="Sirot L."/>
            <person name="Sirota M."/>
            <person name="Sisneros N.B."/>
            <person name="Smith C.D."/>
            <person name="Smith T.F."/>
            <person name="Spieth J."/>
            <person name="Stage D.E."/>
            <person name="Stark A."/>
            <person name="Stephan W."/>
            <person name="Strausberg R.L."/>
            <person name="Strempel S."/>
            <person name="Sturgill D."/>
            <person name="Sutton G."/>
            <person name="Sutton G.G."/>
            <person name="Tao W."/>
            <person name="Teichmann S."/>
            <person name="Tobari Y.N."/>
            <person name="Tomimura Y."/>
            <person name="Tsolas J.M."/>
            <person name="Valente V.L."/>
            <person name="Venter E."/>
            <person name="Venter J.C."/>
            <person name="Vicario S."/>
            <person name="Vieira F.G."/>
            <person name="Vilella A.J."/>
            <person name="Villasante A."/>
            <person name="Walenz B."/>
            <person name="Wang J."/>
            <person name="Wasserman M."/>
            <person name="Watts T."/>
            <person name="Wilson D."/>
            <person name="Wilson R.K."/>
            <person name="Wing R.A."/>
            <person name="Wolfner M.F."/>
            <person name="Wong A."/>
            <person name="Wong G.K."/>
            <person name="Wu C.I."/>
            <person name="Wu G."/>
            <person name="Yamamoto D."/>
            <person name="Yang H.P."/>
            <person name="Yang S.P."/>
            <person name="Yorke J.A."/>
            <person name="Yoshida K."/>
            <person name="Zdobnov E."/>
            <person name="Zhang P."/>
            <person name="Zhang Y."/>
            <person name="Zimin A.V."/>
            <person name="Baldwin J."/>
            <person name="Abdouelleil A."/>
            <person name="Abdulkadir J."/>
            <person name="Abebe A."/>
            <person name="Abera B."/>
            <person name="Abreu J."/>
            <person name="Acer S.C."/>
            <person name="Aftuck L."/>
            <person name="Alexander A."/>
            <person name="An P."/>
            <person name="Anderson E."/>
            <person name="Anderson S."/>
            <person name="Arachi H."/>
            <person name="Azer M."/>
            <person name="Bachantsang P."/>
            <person name="Barry A."/>
            <person name="Bayul T."/>
            <person name="Berlin A."/>
            <person name="Bessette D."/>
            <person name="Bloom T."/>
            <person name="Blye J."/>
            <person name="Boguslavskiy L."/>
            <person name="Bonnet C."/>
            <person name="Boukhgalter B."/>
            <person name="Bourzgui I."/>
            <person name="Brown A."/>
            <person name="Cahill P."/>
            <person name="Channer S."/>
            <person name="Cheshatsang Y."/>
            <person name="Chuda L."/>
            <person name="Citroen M."/>
            <person name="Collymore A."/>
            <person name="Cooke P."/>
            <person name="Costello M."/>
            <person name="D'Aco K."/>
            <person name="Daza R."/>
            <person name="De Haan G."/>
            <person name="DeGray S."/>
            <person name="DeMaso C."/>
            <person name="Dhargay N."/>
            <person name="Dooley K."/>
            <person name="Dooley E."/>
            <person name="Doricent M."/>
            <person name="Dorje P."/>
            <person name="Dorjee K."/>
            <person name="Dupes A."/>
            <person name="Elong R."/>
            <person name="Falk J."/>
            <person name="Farina A."/>
            <person name="Faro S."/>
            <person name="Ferguson D."/>
            <person name="Fisher S."/>
            <person name="Foley C.D."/>
            <person name="Franke A."/>
            <person name="Friedrich D."/>
            <person name="Gadbois L."/>
            <person name="Gearin G."/>
            <person name="Gearin C.R."/>
            <person name="Giannoukos G."/>
            <person name="Goode T."/>
            <person name="Graham J."/>
            <person name="Grandbois E."/>
            <person name="Grewal S."/>
            <person name="Gyaltsen K."/>
            <person name="Hafez N."/>
            <person name="Hagos B."/>
            <person name="Hall J."/>
            <person name="Henson C."/>
            <person name="Hollinger A."/>
            <person name="Honan T."/>
            <person name="Huard M.D."/>
            <person name="Hughes L."/>
            <person name="Hurhula B."/>
            <person name="Husby M.E."/>
            <person name="Kamat A."/>
            <person name="Kanga B."/>
            <person name="Kashin S."/>
            <person name="Khazanovich D."/>
            <person name="Kisner P."/>
            <person name="Lance K."/>
            <person name="Lara M."/>
            <person name="Lee W."/>
            <person name="Lennon N."/>
            <person name="Letendre F."/>
            <person name="LeVine R."/>
            <person name="Lipovsky A."/>
            <person name="Liu X."/>
            <person name="Liu J."/>
            <person name="Liu S."/>
            <person name="Lokyitsang T."/>
            <person name="Lokyitsang Y."/>
            <person name="Lubonja R."/>
            <person name="Lui A."/>
            <person name="MacDonald P."/>
            <person name="Magnisalis V."/>
            <person name="Maru K."/>
            <person name="Matthews C."/>
            <person name="McCusker W."/>
            <person name="McDonough S."/>
            <person name="Mehta T."/>
            <person name="Meldrim J."/>
            <person name="Meneus L."/>
            <person name="Mihai O."/>
            <person name="Mihalev A."/>
            <person name="Mihova T."/>
            <person name="Mittelman R."/>
            <person name="Mlenga V."/>
            <person name="Montmayeur A."/>
            <person name="Mulrain L."/>
            <person name="Navidi A."/>
            <person name="Naylor J."/>
            <person name="Negash T."/>
            <person name="Nguyen T."/>
            <person name="Nguyen N."/>
            <person name="Nicol R."/>
            <person name="Norbu C."/>
            <person name="Norbu N."/>
            <person name="Novod N."/>
            <person name="O'Neill B."/>
            <person name="Osman S."/>
            <person name="Markiewicz E."/>
            <person name="Oyono O.L."/>
            <person name="Patti C."/>
            <person name="Phunkhang P."/>
            <person name="Pierre F."/>
            <person name="Priest M."/>
            <person name="Raghuraman S."/>
            <person name="Rege F."/>
            <person name="Reyes R."/>
            <person name="Rise C."/>
            <person name="Rogov P."/>
            <person name="Ross K."/>
            <person name="Ryan E."/>
            <person name="Settipalli S."/>
            <person name="Shea T."/>
            <person name="Sherpa N."/>
            <person name="Shi L."/>
            <person name="Shih D."/>
            <person name="Sparrow T."/>
            <person name="Spaulding J."/>
            <person name="Stalker J."/>
            <person name="Stange-Thomann N."/>
            <person name="Stavropoulos S."/>
            <person name="Stone C."/>
            <person name="Strader C."/>
            <person name="Tesfaye S."/>
            <person name="Thomson T."/>
            <person name="Thoulutsang Y."/>
            <person name="Thoulutsang D."/>
            <person name="Topham K."/>
            <person name="Topping I."/>
            <person name="Tsamla T."/>
            <person name="Vassiliev H."/>
            <person name="Vo A."/>
            <person name="Wangchuk T."/>
            <person name="Wangdi T."/>
            <person name="Weiand M."/>
            <person name="Wilkinson J."/>
            <person name="Wilson A."/>
            <person name="Yadav S."/>
            <person name="Young G."/>
            <person name="Yu Q."/>
            <person name="Zembek L."/>
            <person name="Zhong D."/>
            <person name="Zimmer A."/>
            <person name="Zwirko Z."/>
            <person name="Jaffe D.B."/>
            <person name="Alvarez P."/>
            <person name="Brockman W."/>
            <person name="Butler J."/>
            <person name="Chin C."/>
            <person name="Gnerre S."/>
            <person name="Grabherr M."/>
            <person name="Kleber M."/>
            <person name="Mauceli E."/>
            <person name="MacCallum I."/>
        </authorList>
    </citation>
    <scope>NUCLEOTIDE SEQUENCE [LARGE SCALE GENOMIC DNA]</scope>
    <source>
        <strain evidence="3">Tucson 14024-0371.13</strain>
    </source>
</reference>
<accession>B3MVC5</accession>
<protein>
    <submittedName>
        <fullName evidence="2">Uncharacterized protein</fullName>
    </submittedName>
</protein>
<sequence length="178" mass="20786">MKTWFWIGAIVYLDSLSYAHRNFGIIIDEVSVKVFNTVLLKQFDCQTYAINNRSYVDCQILLNRTIEKFNVRISLDFSKSNGPDMKLYDVHLEACSFVTTLHQTKVLNTFSKYIKEYSNLECPLKANFPYKLEKYNLNEQDFPSFVPIGSFRSLIQFYVNQSDVAARVKSRGRVVPRH</sequence>
<gene>
    <name evidence="2" type="primary">Dana\GF20038</name>
    <name evidence="2" type="synonym">dana_GLEANR_22443</name>
    <name evidence="2" type="ORF">GF20038</name>
</gene>
<name>B3MVC5_DROAN</name>
<dbReference type="EMBL" id="CH902624">
    <property type="protein sequence ID" value="EDV33190.1"/>
    <property type="molecule type" value="Genomic_DNA"/>
</dbReference>
<dbReference type="InParanoid" id="B3MVC5"/>
<evidence type="ECO:0000256" key="1">
    <source>
        <dbReference type="SAM" id="SignalP"/>
    </source>
</evidence>
<evidence type="ECO:0000313" key="3">
    <source>
        <dbReference type="Proteomes" id="UP000007801"/>
    </source>
</evidence>
<dbReference type="PANTHER" id="PTHR20898:SF0">
    <property type="entry name" value="DAEDALUS ON 3-RELATED"/>
    <property type="match status" value="1"/>
</dbReference>
<dbReference type="InterPro" id="IPR010512">
    <property type="entry name" value="DUF1091"/>
</dbReference>
<dbReference type="PhylomeDB" id="B3MVC5"/>
<feature type="signal peptide" evidence="1">
    <location>
        <begin position="1"/>
        <end position="19"/>
    </location>
</feature>
<feature type="chain" id="PRO_5002790870" evidence="1">
    <location>
        <begin position="20"/>
        <end position="178"/>
    </location>
</feature>
<dbReference type="AlphaFoldDB" id="B3MVC5"/>